<dbReference type="EMBL" id="JADBEO010000038">
    <property type="protein sequence ID" value="MDR4308031.1"/>
    <property type="molecule type" value="Genomic_DNA"/>
</dbReference>
<dbReference type="RefSeq" id="WP_309393431.1">
    <property type="nucleotide sequence ID" value="NZ_JADBEO010000038.1"/>
</dbReference>
<proteinExistence type="predicted"/>
<evidence type="ECO:0000313" key="1">
    <source>
        <dbReference type="EMBL" id="MDR4308031.1"/>
    </source>
</evidence>
<keyword evidence="2" id="KW-1185">Reference proteome</keyword>
<organism evidence="1 2">
    <name type="scientific">Chelatococcus sambhunathii</name>
    <dbReference type="NCBI Taxonomy" id="363953"/>
    <lineage>
        <taxon>Bacteria</taxon>
        <taxon>Pseudomonadati</taxon>
        <taxon>Pseudomonadota</taxon>
        <taxon>Alphaproteobacteria</taxon>
        <taxon>Hyphomicrobiales</taxon>
        <taxon>Chelatococcaceae</taxon>
        <taxon>Chelatococcus</taxon>
    </lineage>
</organism>
<dbReference type="Proteomes" id="UP001181622">
    <property type="component" value="Unassembled WGS sequence"/>
</dbReference>
<accession>A0ABU1DIY8</accession>
<gene>
    <name evidence="1" type="ORF">IHQ68_15520</name>
</gene>
<name>A0ABU1DIY8_9HYPH</name>
<protein>
    <submittedName>
        <fullName evidence="1">Uncharacterized protein</fullName>
    </submittedName>
</protein>
<sequence length="55" mass="5062">MVGAAATLAWGGFGPDLVASPGFGGGGNEAVAAAGGAGGQRLSARALAVIDGDTF</sequence>
<evidence type="ECO:0000313" key="2">
    <source>
        <dbReference type="Proteomes" id="UP001181622"/>
    </source>
</evidence>
<comment type="caution">
    <text evidence="1">The sequence shown here is derived from an EMBL/GenBank/DDBJ whole genome shotgun (WGS) entry which is preliminary data.</text>
</comment>
<reference evidence="1" key="1">
    <citation type="submission" date="2020-10" db="EMBL/GenBank/DDBJ databases">
        <authorList>
            <person name="Abbas A."/>
            <person name="Razzaq R."/>
            <person name="Waqas M."/>
            <person name="Abbas N."/>
            <person name="Nielsen T.K."/>
            <person name="Hansen L.H."/>
            <person name="Hussain S."/>
            <person name="Shahid M."/>
        </authorList>
    </citation>
    <scope>NUCLEOTIDE SEQUENCE</scope>
    <source>
        <strain evidence="1">S14</strain>
    </source>
</reference>